<evidence type="ECO:0000313" key="2">
    <source>
        <dbReference type="Proteomes" id="UP001215216"/>
    </source>
</evidence>
<dbReference type="PANTHER" id="PTHR35271:SF1">
    <property type="entry name" value="ABC TRANSPORTER, SUBSTRATE-BINDING LIPOPROTEIN"/>
    <property type="match status" value="1"/>
</dbReference>
<sequence length="356" mass="37007">MKKFTAIGSFLMGCLLTLFICLPFIRSAQHTAPSADGATHVQPSASEKTEVKKTDHTIKIGLLQLVSHPSLDAIRQGIYDGLSERGYVDGKNIAIDFKNGQGDQTLLKTIADGFVADGDEVMVGIATPSAQSLANVAGDTPVVFSAVSDPIGAGLVTSLDTPSGNATGTMDATPVKEQLELAQKILPTAKKFGILYSSSSTNVAPSVKDAKKIGAELGLSPVERTITNSNELAQTAEQLAGEVDFIFVPNDNTIASAMPTLIAATNAHKTPVFPVVDAMVEAGGLATVGTNQHQIGVDTGHILADILDGKKPADVPVKVVNTVDVIVNSDAARALDITLPSDIVKNSRDTAKKGGK</sequence>
<dbReference type="InterPro" id="IPR007487">
    <property type="entry name" value="ABC_transpt-TYRBP-like"/>
</dbReference>
<evidence type="ECO:0000313" key="1">
    <source>
        <dbReference type="EMBL" id="WFM83457.1"/>
    </source>
</evidence>
<dbReference type="Gene3D" id="3.40.50.2300">
    <property type="match status" value="2"/>
</dbReference>
<dbReference type="PANTHER" id="PTHR35271">
    <property type="entry name" value="ABC TRANSPORTER, SUBSTRATE-BINDING LIPOPROTEIN-RELATED"/>
    <property type="match status" value="1"/>
</dbReference>
<dbReference type="EMBL" id="CP121208">
    <property type="protein sequence ID" value="WFM83457.1"/>
    <property type="molecule type" value="Genomic_DNA"/>
</dbReference>
<name>A0ABY8FYQ9_9ACTO</name>
<gene>
    <name evidence="1" type="primary">trpX</name>
    <name evidence="1" type="ORF">P7079_00305</name>
</gene>
<dbReference type="InterPro" id="IPR028082">
    <property type="entry name" value="Peripla_BP_I"/>
</dbReference>
<protein>
    <submittedName>
        <fullName evidence="1">Tryptophan ABC transporter substrate-binding protein</fullName>
    </submittedName>
</protein>
<dbReference type="Pfam" id="PF04392">
    <property type="entry name" value="ABC_sub_bind"/>
    <property type="match status" value="1"/>
</dbReference>
<dbReference type="NCBIfam" id="NF041285">
    <property type="entry name" value="ABC_SBP_TrpX"/>
    <property type="match status" value="1"/>
</dbReference>
<organism evidence="1 2">
    <name type="scientific">Arcanobacterium canis</name>
    <dbReference type="NCBI Taxonomy" id="999183"/>
    <lineage>
        <taxon>Bacteria</taxon>
        <taxon>Bacillati</taxon>
        <taxon>Actinomycetota</taxon>
        <taxon>Actinomycetes</taxon>
        <taxon>Actinomycetales</taxon>
        <taxon>Actinomycetaceae</taxon>
        <taxon>Arcanobacterium</taxon>
    </lineage>
</organism>
<keyword evidence="2" id="KW-1185">Reference proteome</keyword>
<reference evidence="1 2" key="1">
    <citation type="submission" date="2023-03" db="EMBL/GenBank/DDBJ databases">
        <title>Complete genome of Arcanobacterium canis strain DSM 25104 isolated in 2010 from a canine otitis externa in Germany.</title>
        <authorList>
            <person name="Borowiak M."/>
            <person name="Kreitlow A."/>
            <person name="Malorny B."/>
            <person name="Laemmler C."/>
            <person name="Prenger-Berninghoff E."/>
            <person name="Ploetz M."/>
            <person name="Abdulmawjood A."/>
        </authorList>
    </citation>
    <scope>NUCLEOTIDE SEQUENCE [LARGE SCALE GENOMIC DNA]</scope>
    <source>
        <strain evidence="1 2">DSM 25104</strain>
    </source>
</reference>
<dbReference type="Proteomes" id="UP001215216">
    <property type="component" value="Chromosome"/>
</dbReference>
<dbReference type="RefSeq" id="WP_278012852.1">
    <property type="nucleotide sequence ID" value="NZ_CP121208.1"/>
</dbReference>
<dbReference type="InterPro" id="IPR047776">
    <property type="entry name" value="ABC_SBP_TrpX-like"/>
</dbReference>
<accession>A0ABY8FYQ9</accession>
<dbReference type="CDD" id="cd06325">
    <property type="entry name" value="PBP1_ABC_unchar_transporter"/>
    <property type="match status" value="1"/>
</dbReference>
<proteinExistence type="predicted"/>
<dbReference type="SUPFAM" id="SSF53822">
    <property type="entry name" value="Periplasmic binding protein-like I"/>
    <property type="match status" value="1"/>
</dbReference>